<evidence type="ECO:0000313" key="1">
    <source>
        <dbReference type="EMBL" id="CBX30471.1"/>
    </source>
</evidence>
<name>E1YIS7_9BACT</name>
<dbReference type="AlphaFoldDB" id="E1YIS7"/>
<dbReference type="EMBL" id="FR695877">
    <property type="protein sequence ID" value="CBX31715.1"/>
    <property type="molecule type" value="Genomic_DNA"/>
</dbReference>
<protein>
    <submittedName>
        <fullName evidence="1">Uncharacterized protein</fullName>
    </submittedName>
</protein>
<evidence type="ECO:0000313" key="2">
    <source>
        <dbReference type="EMBL" id="CBX31715.1"/>
    </source>
</evidence>
<reference evidence="1" key="1">
    <citation type="journal article" date="2011" name="Environ. Microbiol.">
        <title>Genomic insights into the metabolic potential of the polycyclic aromatic hydrocarbon degrading sulfate-reducing Deltaproteobacterium N47.</title>
        <authorList>
            <person name="Bergmann F."/>
            <person name="Selesi D."/>
            <person name="Weinmaier T."/>
            <person name="Tischler P."/>
            <person name="Rattei T."/>
            <person name="Meckenstock R.U."/>
        </authorList>
    </citation>
    <scope>NUCLEOTIDE SEQUENCE</scope>
</reference>
<dbReference type="EMBL" id="FR695876">
    <property type="protein sequence ID" value="CBX30471.1"/>
    <property type="molecule type" value="Genomic_DNA"/>
</dbReference>
<gene>
    <name evidence="2" type="ORF">N47_E52270</name>
    <name evidence="1" type="ORF">N47_K27110</name>
</gene>
<organism evidence="1">
    <name type="scientific">uncultured Desulfobacterium sp</name>
    <dbReference type="NCBI Taxonomy" id="201089"/>
    <lineage>
        <taxon>Bacteria</taxon>
        <taxon>Pseudomonadati</taxon>
        <taxon>Thermodesulfobacteriota</taxon>
        <taxon>Desulfobacteria</taxon>
        <taxon>Desulfobacterales</taxon>
        <taxon>Desulfobacteriaceae</taxon>
        <taxon>Desulfobacterium</taxon>
        <taxon>environmental samples</taxon>
    </lineage>
</organism>
<accession>E1YIS7</accession>
<proteinExistence type="predicted"/>
<sequence>MSSANLELKFYSGQSVFYEEAGYEPLPCIADRNEIYPFCGYYRAILPMEEVIAVGFGSALLTKNSKCVYVYDEMASTGYGKYMTVAQAEEIAAADPKYDWRIHFMAPLSDLHYQRQGRQNWVLYEKGAGFA</sequence>